<accession>D4RZX8</accession>
<dbReference type="Pfam" id="PF02272">
    <property type="entry name" value="DHHA1"/>
    <property type="match status" value="1"/>
</dbReference>
<evidence type="ECO:0000259" key="1">
    <source>
        <dbReference type="Pfam" id="PF01368"/>
    </source>
</evidence>
<sequence>MEMINSIDEILLNVKNIGITGHVRPDGDCVGSTLGIYNYICDNYKNIEATVYLEEFEKCFSFINGSDKVLHDCDNDKKHDVFVILDCGDIERVANFIRPVIKNADKTVCIDHHTCNLAFADINHVLPDLSSTCEVLYELLDSSKISKNTAEALYTGIIHDTGVLKYQCTTKRTMEIAGELMSKGIDYTSIIDDTFFRKTYIQNYMLGLALINSRLVLDGKLIYSYLPYDVLSEHNVPGRDLGGIIDQLRFTEGVEVALFMYELPDHTIKGSLRSVDKVDVNIIANCFGGGGHVRAAGFTAGIPYEEVVKKVITELKKQVEKCITE</sequence>
<dbReference type="SUPFAM" id="SSF64182">
    <property type="entry name" value="DHH phosphoesterases"/>
    <property type="match status" value="1"/>
</dbReference>
<dbReference type="Proteomes" id="UP000006238">
    <property type="component" value="Unassembled WGS sequence"/>
</dbReference>
<dbReference type="InterPro" id="IPR003156">
    <property type="entry name" value="DHHA1_dom"/>
</dbReference>
<evidence type="ECO:0000313" key="4">
    <source>
        <dbReference type="Proteomes" id="UP000006238"/>
    </source>
</evidence>
<feature type="domain" description="DHHA1" evidence="2">
    <location>
        <begin position="219"/>
        <end position="320"/>
    </location>
</feature>
<dbReference type="InterPro" id="IPR038763">
    <property type="entry name" value="DHH_sf"/>
</dbReference>
<dbReference type="eggNOG" id="COG0618">
    <property type="taxonomic scope" value="Bacteria"/>
</dbReference>
<reference evidence="3 4" key="1">
    <citation type="submission" date="2010-02" db="EMBL/GenBank/DDBJ databases">
        <authorList>
            <person name="Weinstock G."/>
            <person name="Sodergren E."/>
            <person name="Clifton S."/>
            <person name="Fulton L."/>
            <person name="Fulton B."/>
            <person name="Courtney L."/>
            <person name="Fronick C."/>
            <person name="Harrison M."/>
            <person name="Strong C."/>
            <person name="Farmer C."/>
            <person name="Delahaunty K."/>
            <person name="Markovic C."/>
            <person name="Hall O."/>
            <person name="Minx P."/>
            <person name="Tomlinson C."/>
            <person name="Mitreva M."/>
            <person name="Nelson J."/>
            <person name="Hou S."/>
            <person name="Wollam A."/>
            <person name="Pepin K.H."/>
            <person name="Johnson M."/>
            <person name="Bhonagiri V."/>
            <person name="Zhang X."/>
            <person name="Suruliraj S."/>
            <person name="Warren W."/>
            <person name="Chinwalla A."/>
            <person name="Mardis E.R."/>
            <person name="Wilson R.K."/>
        </authorList>
    </citation>
    <scope>NUCLEOTIDE SEQUENCE [LARGE SCALE GENOMIC DNA]</scope>
    <source>
        <strain evidence="3 4">DSM 2876</strain>
    </source>
</reference>
<comment type="caution">
    <text evidence="3">The sequence shown here is derived from an EMBL/GenBank/DDBJ whole genome shotgun (WGS) entry which is preliminary data.</text>
</comment>
<dbReference type="Gene3D" id="3.90.1640.10">
    <property type="entry name" value="inorganic pyrophosphatase (n-terminal core)"/>
    <property type="match status" value="1"/>
</dbReference>
<keyword evidence="4" id="KW-1185">Reference proteome</keyword>
<dbReference type="STRING" id="45851.BHV86_00075"/>
<dbReference type="Pfam" id="PF01368">
    <property type="entry name" value="DHH"/>
    <property type="match status" value="1"/>
</dbReference>
<name>D4RZX8_9FIRM</name>
<dbReference type="GO" id="GO:0003676">
    <property type="term" value="F:nucleic acid binding"/>
    <property type="evidence" value="ECO:0007669"/>
    <property type="project" value="InterPro"/>
</dbReference>
<dbReference type="EMBL" id="ABWN01000030">
    <property type="protein sequence ID" value="EFF68126.1"/>
    <property type="molecule type" value="Genomic_DNA"/>
</dbReference>
<dbReference type="InterPro" id="IPR051319">
    <property type="entry name" value="Oligoribo/pAp-PDE_c-di-AMP_PDE"/>
</dbReference>
<dbReference type="PANTHER" id="PTHR47618:SF1">
    <property type="entry name" value="BIFUNCTIONAL OLIGORIBONUCLEASE AND PAP PHOSPHATASE NRNA"/>
    <property type="match status" value="1"/>
</dbReference>
<dbReference type="PANTHER" id="PTHR47618">
    <property type="entry name" value="BIFUNCTIONAL OLIGORIBONUCLEASE AND PAP PHOSPHATASE NRNA"/>
    <property type="match status" value="1"/>
</dbReference>
<dbReference type="InterPro" id="IPR001667">
    <property type="entry name" value="DDH_dom"/>
</dbReference>
<organism evidence="3 4">
    <name type="scientific">Eshraghiella crossota DSM 2876</name>
    <dbReference type="NCBI Taxonomy" id="511680"/>
    <lineage>
        <taxon>Bacteria</taxon>
        <taxon>Bacillati</taxon>
        <taxon>Bacillota</taxon>
        <taxon>Clostridia</taxon>
        <taxon>Lachnospirales</taxon>
        <taxon>Lachnospiraceae</taxon>
        <taxon>Eshraghiella</taxon>
    </lineage>
</organism>
<dbReference type="Gene3D" id="3.10.310.30">
    <property type="match status" value="1"/>
</dbReference>
<dbReference type="AlphaFoldDB" id="D4RZX8"/>
<gene>
    <name evidence="3" type="ORF">BUTYVIB_01394</name>
</gene>
<evidence type="ECO:0000259" key="2">
    <source>
        <dbReference type="Pfam" id="PF02272"/>
    </source>
</evidence>
<dbReference type="HOGENOM" id="CLU_039720_0_0_9"/>
<feature type="domain" description="DDH" evidence="1">
    <location>
        <begin position="16"/>
        <end position="157"/>
    </location>
</feature>
<proteinExistence type="predicted"/>
<evidence type="ECO:0000313" key="3">
    <source>
        <dbReference type="EMBL" id="EFF68126.1"/>
    </source>
</evidence>
<protein>
    <submittedName>
        <fullName evidence="3">DHHA1 domain protein</fullName>
    </submittedName>
</protein>